<evidence type="ECO:0000313" key="3">
    <source>
        <dbReference type="EMBL" id="EAR51821.1"/>
    </source>
</evidence>
<dbReference type="GO" id="GO:0004803">
    <property type="term" value="F:transposase activity"/>
    <property type="evidence" value="ECO:0007669"/>
    <property type="project" value="InterPro"/>
</dbReference>
<dbReference type="Pfam" id="PF01609">
    <property type="entry name" value="DDE_Tnp_1"/>
    <property type="match status" value="1"/>
</dbReference>
<comment type="caution">
    <text evidence="3">The sequence shown here is derived from an EMBL/GenBank/DDBJ whole genome shotgun (WGS) entry which is preliminary data.</text>
</comment>
<dbReference type="GO" id="GO:0003677">
    <property type="term" value="F:DNA binding"/>
    <property type="evidence" value="ECO:0007669"/>
    <property type="project" value="InterPro"/>
</dbReference>
<dbReference type="STRING" id="314256.OG2516_16009"/>
<accession>Q2CGW4</accession>
<dbReference type="EMBL" id="AAOT01000008">
    <property type="protein sequence ID" value="EAR51821.1"/>
    <property type="molecule type" value="Genomic_DNA"/>
</dbReference>
<dbReference type="InterPro" id="IPR002559">
    <property type="entry name" value="Transposase_11"/>
</dbReference>
<dbReference type="HOGENOM" id="CLU_1022460_0_0_5"/>
<gene>
    <name evidence="3" type="ORF">OG2516_16009</name>
</gene>
<name>Q2CGW4_OCEGH</name>
<organism evidence="3 4">
    <name type="scientific">Oceanicola granulosus (strain ATCC BAA-861 / DSM 15982 / KCTC 12143 / HTCC2516)</name>
    <dbReference type="NCBI Taxonomy" id="314256"/>
    <lineage>
        <taxon>Bacteria</taxon>
        <taxon>Pseudomonadati</taxon>
        <taxon>Pseudomonadota</taxon>
        <taxon>Alphaproteobacteria</taxon>
        <taxon>Rhodobacterales</taxon>
        <taxon>Roseobacteraceae</taxon>
        <taxon>Oceanicola</taxon>
    </lineage>
</organism>
<feature type="compositionally biased region" description="Basic residues" evidence="1">
    <location>
        <begin position="139"/>
        <end position="148"/>
    </location>
</feature>
<feature type="region of interest" description="Disordered" evidence="1">
    <location>
        <begin position="73"/>
        <end position="98"/>
    </location>
</feature>
<dbReference type="PANTHER" id="PTHR34631:SF3">
    <property type="entry name" value="ISSOD12 TRANSPOSASE TNPA_ISSOD12"/>
    <property type="match status" value="1"/>
</dbReference>
<feature type="compositionally biased region" description="Basic residues" evidence="1">
    <location>
        <begin position="250"/>
        <end position="259"/>
    </location>
</feature>
<protein>
    <submittedName>
        <fullName evidence="3">ISSpo9, transposase</fullName>
    </submittedName>
</protein>
<proteinExistence type="predicted"/>
<feature type="region of interest" description="Disordered" evidence="1">
    <location>
        <begin position="130"/>
        <end position="189"/>
    </location>
</feature>
<dbReference type="eggNOG" id="COG3039">
    <property type="taxonomic scope" value="Bacteria"/>
</dbReference>
<sequence length="272" mass="29695">MGSAGFQHVEPAPEGLGRDHSLPRLAGALNLLIDSTGIKVEGEGEWHARKHGGAKRRLWRKIHIHCPAGECMHSPRGASTSRRWRSEASRSPGATSVTRPCCPNCSARSRLIADGAYDTRKCHDAVADGGAHAVMPPRRNAKPWKPPKPRRDEDALREALGAEPHGTRLRSSGRRTSDPRRRPERLHRARHTCHRARGISASGERGGPRFTSFAQQGPPNAMVSGPASTGCACGRSERPWGGPTRALSGCRRRRRRSASRKGVAGSKWRRPT</sequence>
<evidence type="ECO:0000256" key="1">
    <source>
        <dbReference type="SAM" id="MobiDB-lite"/>
    </source>
</evidence>
<dbReference type="Proteomes" id="UP000003635">
    <property type="component" value="Unassembled WGS sequence"/>
</dbReference>
<feature type="region of interest" description="Disordered" evidence="1">
    <location>
        <begin position="1"/>
        <end position="20"/>
    </location>
</feature>
<dbReference type="PANTHER" id="PTHR34631">
    <property type="match status" value="1"/>
</dbReference>
<feature type="domain" description="Transposase IS4-like" evidence="2">
    <location>
        <begin position="31"/>
        <end position="189"/>
    </location>
</feature>
<dbReference type="InterPro" id="IPR053172">
    <property type="entry name" value="Tn903_transposase"/>
</dbReference>
<feature type="region of interest" description="Disordered" evidence="1">
    <location>
        <begin position="215"/>
        <end position="272"/>
    </location>
</feature>
<evidence type="ECO:0000313" key="4">
    <source>
        <dbReference type="Proteomes" id="UP000003635"/>
    </source>
</evidence>
<dbReference type="AlphaFoldDB" id="Q2CGW4"/>
<dbReference type="GO" id="GO:0006313">
    <property type="term" value="P:DNA transposition"/>
    <property type="evidence" value="ECO:0007669"/>
    <property type="project" value="InterPro"/>
</dbReference>
<keyword evidence="4" id="KW-1185">Reference proteome</keyword>
<evidence type="ECO:0000259" key="2">
    <source>
        <dbReference type="Pfam" id="PF01609"/>
    </source>
</evidence>
<reference evidence="3 4" key="1">
    <citation type="journal article" date="2010" name="J. Bacteriol.">
        <title>Genome sequences of Oceanicola granulosus HTCC2516(T) and Oceanicola batsensis HTCC2597(TDelta).</title>
        <authorList>
            <person name="Thrash J.C."/>
            <person name="Cho J.C."/>
            <person name="Vergin K.L."/>
            <person name="Giovannoni S.J."/>
        </authorList>
    </citation>
    <scope>NUCLEOTIDE SEQUENCE [LARGE SCALE GENOMIC DNA]</scope>
    <source>
        <strain evidence="4">ATCC BAA-861 / DSM 15982 / KCTC 12143 / HTCC2516</strain>
    </source>
</reference>